<dbReference type="AlphaFoldDB" id="A0AA48M296"/>
<accession>A0AA48M296</accession>
<evidence type="ECO:0000313" key="2">
    <source>
        <dbReference type="EMBL" id="CAJ0885294.1"/>
    </source>
</evidence>
<evidence type="ECO:0000256" key="1">
    <source>
        <dbReference type="SAM" id="MobiDB-lite"/>
    </source>
</evidence>
<dbReference type="EMBL" id="OY288114">
    <property type="protein sequence ID" value="CAJ0885294.1"/>
    <property type="molecule type" value="Genomic_DNA"/>
</dbReference>
<gene>
    <name evidence="2" type="ORF">AMST5_03602</name>
</gene>
<protein>
    <submittedName>
        <fullName evidence="2">Uncharacterized protein</fullName>
    </submittedName>
</protein>
<feature type="region of interest" description="Disordered" evidence="1">
    <location>
        <begin position="1"/>
        <end position="32"/>
    </location>
</feature>
<organism evidence="2">
    <name type="scientific">freshwater sediment metagenome</name>
    <dbReference type="NCBI Taxonomy" id="556182"/>
    <lineage>
        <taxon>unclassified sequences</taxon>
        <taxon>metagenomes</taxon>
        <taxon>ecological metagenomes</taxon>
    </lineage>
</organism>
<reference evidence="2" key="1">
    <citation type="submission" date="2023-07" db="EMBL/GenBank/DDBJ databases">
        <authorList>
            <person name="Pelsma A.J. K."/>
        </authorList>
    </citation>
    <scope>NUCLEOTIDE SEQUENCE</scope>
</reference>
<sequence length="103" mass="11326">MVKTIKSSTRNRRSPPRDPSRTSKQAAPTPVDPVAILEQIAGDKSLKPTPRVAACRELVRIRMALGAVQPPKTAEEKKTERCDRLGEEINARALRLMQPSGKA</sequence>
<name>A0AA48M296_9ZZZZ</name>
<proteinExistence type="predicted"/>